<proteinExistence type="inferred from homology"/>
<evidence type="ECO:0000256" key="5">
    <source>
        <dbReference type="ARBA" id="ARBA00023315"/>
    </source>
</evidence>
<dbReference type="PROSITE" id="PS01313">
    <property type="entry name" value="LIPB"/>
    <property type="match status" value="1"/>
</dbReference>
<dbReference type="PANTHER" id="PTHR10993">
    <property type="entry name" value="OCTANOYLTRANSFERASE"/>
    <property type="match status" value="1"/>
</dbReference>
<dbReference type="GO" id="GO:0033819">
    <property type="term" value="F:lipoyl(octanoyl) transferase activity"/>
    <property type="evidence" value="ECO:0007669"/>
    <property type="project" value="UniProtKB-EC"/>
</dbReference>
<keyword evidence="9" id="KW-1185">Reference proteome</keyword>
<dbReference type="EMBL" id="AYSA01000583">
    <property type="protein sequence ID" value="ESZ90715.1"/>
    <property type="molecule type" value="Genomic_DNA"/>
</dbReference>
<protein>
    <recommendedName>
        <fullName evidence="3">lipoyl(octanoyl) transferase</fullName>
        <ecNumber evidence="3">2.3.1.181</ecNumber>
    </recommendedName>
</protein>
<evidence type="ECO:0000259" key="7">
    <source>
        <dbReference type="PROSITE" id="PS51733"/>
    </source>
</evidence>
<gene>
    <name evidence="8" type="ORF">SBOR_8909</name>
</gene>
<dbReference type="Pfam" id="PF21948">
    <property type="entry name" value="LplA-B_cat"/>
    <property type="match status" value="1"/>
</dbReference>
<keyword evidence="5" id="KW-0012">Acyltransferase</keyword>
<evidence type="ECO:0000313" key="9">
    <source>
        <dbReference type="Proteomes" id="UP000019487"/>
    </source>
</evidence>
<dbReference type="PROSITE" id="PS51733">
    <property type="entry name" value="BPL_LPL_CATALYTIC"/>
    <property type="match status" value="1"/>
</dbReference>
<comment type="caution">
    <text evidence="8">The sequence shown here is derived from an EMBL/GenBank/DDBJ whole genome shotgun (WGS) entry which is preliminary data.</text>
</comment>
<evidence type="ECO:0000256" key="1">
    <source>
        <dbReference type="ARBA" id="ARBA00004821"/>
    </source>
</evidence>
<dbReference type="Proteomes" id="UP000019487">
    <property type="component" value="Unassembled WGS sequence"/>
</dbReference>
<dbReference type="InterPro" id="IPR004143">
    <property type="entry name" value="BPL_LPL_catalytic"/>
</dbReference>
<dbReference type="EC" id="2.3.1.181" evidence="3"/>
<dbReference type="Gene3D" id="3.30.930.10">
    <property type="entry name" value="Bira Bifunctional Protein, Domain 2"/>
    <property type="match status" value="1"/>
</dbReference>
<evidence type="ECO:0000313" key="8">
    <source>
        <dbReference type="EMBL" id="ESZ90715.1"/>
    </source>
</evidence>
<dbReference type="InterPro" id="IPR020605">
    <property type="entry name" value="Octanoyltransferase_CS"/>
</dbReference>
<evidence type="ECO:0000256" key="3">
    <source>
        <dbReference type="ARBA" id="ARBA00012334"/>
    </source>
</evidence>
<dbReference type="OrthoDB" id="19908at2759"/>
<accession>W9C813</accession>
<comment type="similarity">
    <text evidence="2">Belongs to the LipB family.</text>
</comment>
<evidence type="ECO:0000256" key="2">
    <source>
        <dbReference type="ARBA" id="ARBA00007907"/>
    </source>
</evidence>
<dbReference type="UniPathway" id="UPA00538">
    <property type="reaction ID" value="UER00592"/>
</dbReference>
<dbReference type="InterPro" id="IPR000544">
    <property type="entry name" value="Octanoyltransferase"/>
</dbReference>
<dbReference type="SUPFAM" id="SSF55681">
    <property type="entry name" value="Class II aaRS and biotin synthetases"/>
    <property type="match status" value="1"/>
</dbReference>
<dbReference type="InterPro" id="IPR045864">
    <property type="entry name" value="aa-tRNA-synth_II/BPL/LPL"/>
</dbReference>
<dbReference type="HOGENOM" id="CLU_035168_0_1_1"/>
<dbReference type="STRING" id="1432307.W9C813"/>
<dbReference type="GO" id="GO:0009249">
    <property type="term" value="P:protein lipoylation"/>
    <property type="evidence" value="ECO:0007669"/>
    <property type="project" value="InterPro"/>
</dbReference>
<keyword evidence="4" id="KW-0808">Transferase</keyword>
<comment type="pathway">
    <text evidence="1">Protein modification; protein lipoylation via endogenous pathway; protein N(6)-(lipoyl)lysine from octanoyl-[acyl-carrier-protein]: step 1/2.</text>
</comment>
<evidence type="ECO:0000256" key="4">
    <source>
        <dbReference type="ARBA" id="ARBA00022679"/>
    </source>
</evidence>
<feature type="compositionally biased region" description="Polar residues" evidence="6">
    <location>
        <begin position="294"/>
        <end position="306"/>
    </location>
</feature>
<reference evidence="8 9" key="1">
    <citation type="journal article" date="2014" name="Genome Announc.">
        <title>Draft genome sequence of Sclerotinia borealis, a psychrophilic plant pathogenic fungus.</title>
        <authorList>
            <person name="Mardanov A.V."/>
            <person name="Beletsky A.V."/>
            <person name="Kadnikov V.V."/>
            <person name="Ignatov A.N."/>
            <person name="Ravin N.V."/>
        </authorList>
    </citation>
    <scope>NUCLEOTIDE SEQUENCE [LARGE SCALE GENOMIC DNA]</scope>
    <source>
        <strain evidence="9">F-4157</strain>
    </source>
</reference>
<evidence type="ECO:0000256" key="6">
    <source>
        <dbReference type="SAM" id="MobiDB-lite"/>
    </source>
</evidence>
<feature type="domain" description="BPL/LPL catalytic" evidence="7">
    <location>
        <begin position="57"/>
        <end position="266"/>
    </location>
</feature>
<dbReference type="PANTHER" id="PTHR10993:SF7">
    <property type="entry name" value="LIPOYLTRANSFERASE 2, MITOCHONDRIAL-RELATED"/>
    <property type="match status" value="1"/>
</dbReference>
<dbReference type="NCBIfam" id="TIGR00214">
    <property type="entry name" value="lipB"/>
    <property type="match status" value="1"/>
</dbReference>
<feature type="region of interest" description="Disordered" evidence="6">
    <location>
        <begin position="284"/>
        <end position="322"/>
    </location>
</feature>
<name>W9C813_SCLBF</name>
<sequence>MITSSQSPVPSGLIRHIHLRGITPFHIAQIIQSTLVSNLLEYKKKTSISQHAHPKPPAPIPTILTFQPTPVFTTGRRELKTPLSETLLKALREPLTPISTSHLPTIRKPFTTSKSKEQIAEIIQTPRGGLVTFHGPGQLVIYPVLDLLTFPNLGPRCYVNLLEETTIRCLRGMDLDILGRTDNPGVWVNEGEKIASLGVHLRRNVTSYGIGLNMILERGWWDRIKACGLDDKRIVGIDELLKDEEKYQKLNAKLGPSIKDELKDGRSIAQWWVRQFAEGLGSLGRGEKCDESDTAGQSGIESQGGSFSEDEDVRERKDWTGWGDIPEEVKQLIPMDIRGGNELKLSTNGGFVQYQQWR</sequence>
<dbReference type="AlphaFoldDB" id="W9C813"/>
<organism evidence="8 9">
    <name type="scientific">Sclerotinia borealis (strain F-4128)</name>
    <dbReference type="NCBI Taxonomy" id="1432307"/>
    <lineage>
        <taxon>Eukaryota</taxon>
        <taxon>Fungi</taxon>
        <taxon>Dikarya</taxon>
        <taxon>Ascomycota</taxon>
        <taxon>Pezizomycotina</taxon>
        <taxon>Leotiomycetes</taxon>
        <taxon>Helotiales</taxon>
        <taxon>Sclerotiniaceae</taxon>
        <taxon>Sclerotinia</taxon>
    </lineage>
</organism>